<sequence>MPQAYTKTATSESLHSINAKFLTSVALPSSPPLLLSYTSSNVTSLSFVLSSPSFAGEPFSKRGRVQVVDSVALFKFWVGFFFDTPERHLREGRKKRVEEIAPRDFRRTIRSNRKESKTEPAASIVQPSRQSFIDIGGRNRFGLSH</sequence>
<accession>A0A3E2HCW2</accession>
<evidence type="ECO:0000313" key="2">
    <source>
        <dbReference type="Proteomes" id="UP000258309"/>
    </source>
</evidence>
<feature type="non-terminal residue" evidence="1">
    <location>
        <position position="145"/>
    </location>
</feature>
<dbReference type="AlphaFoldDB" id="A0A3E2HCW2"/>
<gene>
    <name evidence="1" type="ORF">B7463_g5105</name>
</gene>
<organism evidence="1 2">
    <name type="scientific">Scytalidium lignicola</name>
    <name type="common">Hyphomycete</name>
    <dbReference type="NCBI Taxonomy" id="5539"/>
    <lineage>
        <taxon>Eukaryota</taxon>
        <taxon>Fungi</taxon>
        <taxon>Dikarya</taxon>
        <taxon>Ascomycota</taxon>
        <taxon>Pezizomycotina</taxon>
        <taxon>Leotiomycetes</taxon>
        <taxon>Leotiomycetes incertae sedis</taxon>
        <taxon>Scytalidium</taxon>
    </lineage>
</organism>
<protein>
    <submittedName>
        <fullName evidence="1">Uncharacterized protein</fullName>
    </submittedName>
</protein>
<evidence type="ECO:0000313" key="1">
    <source>
        <dbReference type="EMBL" id="RFU31246.1"/>
    </source>
</evidence>
<feature type="non-terminal residue" evidence="1">
    <location>
        <position position="1"/>
    </location>
</feature>
<proteinExistence type="predicted"/>
<keyword evidence="2" id="KW-1185">Reference proteome</keyword>
<comment type="caution">
    <text evidence="1">The sequence shown here is derived from an EMBL/GenBank/DDBJ whole genome shotgun (WGS) entry which is preliminary data.</text>
</comment>
<dbReference type="EMBL" id="NCSJ02000080">
    <property type="protein sequence ID" value="RFU31246.1"/>
    <property type="molecule type" value="Genomic_DNA"/>
</dbReference>
<dbReference type="Proteomes" id="UP000258309">
    <property type="component" value="Unassembled WGS sequence"/>
</dbReference>
<reference evidence="1 2" key="1">
    <citation type="submission" date="2018-05" db="EMBL/GenBank/DDBJ databases">
        <title>Draft genome sequence of Scytalidium lignicola DSM 105466, a ubiquitous saprotrophic fungus.</title>
        <authorList>
            <person name="Buettner E."/>
            <person name="Gebauer A.M."/>
            <person name="Hofrichter M."/>
            <person name="Liers C."/>
            <person name="Kellner H."/>
        </authorList>
    </citation>
    <scope>NUCLEOTIDE SEQUENCE [LARGE SCALE GENOMIC DNA]</scope>
    <source>
        <strain evidence="1 2">DSM 105466</strain>
    </source>
</reference>
<name>A0A3E2HCW2_SCYLI</name>